<feature type="region of interest" description="Disordered" evidence="1">
    <location>
        <begin position="244"/>
        <end position="263"/>
    </location>
</feature>
<dbReference type="Proteomes" id="UP000581769">
    <property type="component" value="Unassembled WGS sequence"/>
</dbReference>
<sequence>MSFASLHVPGDPLLLPNVWEFGLAASLAAAGHPAIGTSSLGVSAAGGFADGAPDSRAATVSLARAVTPLDVLVSVDLADGFSADSGEVAELVADLADAGVAGVNLEDGRADGTLAPVALQCALLRTVRARVPGVFLNARTDPLWLNAGSVADAIARARAYADAGADGVFVPGIAAPEDVSAVVAAVDVPLNVLHLPGKTTFAGLASLGVARVSLGSTPYRVALAAALATVAAVREDEPLPVPPPAYGDVAALLPEHPEHPGHR</sequence>
<dbReference type="InterPro" id="IPR040442">
    <property type="entry name" value="Pyrv_kinase-like_dom_sf"/>
</dbReference>
<comment type="caution">
    <text evidence="2">The sequence shown here is derived from an EMBL/GenBank/DDBJ whole genome shotgun (WGS) entry which is preliminary data.</text>
</comment>
<dbReference type="Gene3D" id="3.20.20.60">
    <property type="entry name" value="Phosphoenolpyruvate-binding domains"/>
    <property type="match status" value="1"/>
</dbReference>
<protein>
    <submittedName>
        <fullName evidence="2">2-methylisocitrate lyase-like PEP mutase family enzyme</fullName>
    </submittedName>
</protein>
<dbReference type="AlphaFoldDB" id="A0A840IK99"/>
<dbReference type="PANTHER" id="PTHR42905:SF16">
    <property type="entry name" value="CARBOXYPHOSPHONOENOLPYRUVATE PHOSPHONOMUTASE-LIKE PROTEIN (AFU_ORTHOLOGUE AFUA_5G07230)"/>
    <property type="match status" value="1"/>
</dbReference>
<dbReference type="CDD" id="cd00377">
    <property type="entry name" value="ICL_PEPM"/>
    <property type="match status" value="1"/>
</dbReference>
<name>A0A840IK99_9PSEU</name>
<dbReference type="EMBL" id="JACHMG010000001">
    <property type="protein sequence ID" value="MBB4682716.1"/>
    <property type="molecule type" value="Genomic_DNA"/>
</dbReference>
<proteinExistence type="predicted"/>
<organism evidence="2 3">
    <name type="scientific">Amycolatopsis jiangsuensis</name>
    <dbReference type="NCBI Taxonomy" id="1181879"/>
    <lineage>
        <taxon>Bacteria</taxon>
        <taxon>Bacillati</taxon>
        <taxon>Actinomycetota</taxon>
        <taxon>Actinomycetes</taxon>
        <taxon>Pseudonocardiales</taxon>
        <taxon>Pseudonocardiaceae</taxon>
        <taxon>Amycolatopsis</taxon>
    </lineage>
</organism>
<evidence type="ECO:0000256" key="1">
    <source>
        <dbReference type="SAM" id="MobiDB-lite"/>
    </source>
</evidence>
<dbReference type="InterPro" id="IPR039556">
    <property type="entry name" value="ICL/PEPM"/>
</dbReference>
<dbReference type="SUPFAM" id="SSF51621">
    <property type="entry name" value="Phosphoenolpyruvate/pyruvate domain"/>
    <property type="match status" value="1"/>
</dbReference>
<accession>A0A840IK99</accession>
<reference evidence="2 3" key="1">
    <citation type="submission" date="2020-08" db="EMBL/GenBank/DDBJ databases">
        <title>Sequencing the genomes of 1000 actinobacteria strains.</title>
        <authorList>
            <person name="Klenk H.-P."/>
        </authorList>
    </citation>
    <scope>NUCLEOTIDE SEQUENCE [LARGE SCALE GENOMIC DNA]</scope>
    <source>
        <strain evidence="2 3">DSM 45859</strain>
    </source>
</reference>
<dbReference type="RefSeq" id="WP_184776889.1">
    <property type="nucleotide sequence ID" value="NZ_JACHMG010000001.1"/>
</dbReference>
<dbReference type="Pfam" id="PF13714">
    <property type="entry name" value="PEP_mutase"/>
    <property type="match status" value="1"/>
</dbReference>
<gene>
    <name evidence="2" type="ORF">BJY18_000201</name>
</gene>
<keyword evidence="2" id="KW-0456">Lyase</keyword>
<keyword evidence="3" id="KW-1185">Reference proteome</keyword>
<evidence type="ECO:0000313" key="3">
    <source>
        <dbReference type="Proteomes" id="UP000581769"/>
    </source>
</evidence>
<evidence type="ECO:0000313" key="2">
    <source>
        <dbReference type="EMBL" id="MBB4682716.1"/>
    </source>
</evidence>
<dbReference type="GO" id="GO:0016829">
    <property type="term" value="F:lyase activity"/>
    <property type="evidence" value="ECO:0007669"/>
    <property type="project" value="UniProtKB-KW"/>
</dbReference>
<dbReference type="InterPro" id="IPR015813">
    <property type="entry name" value="Pyrv/PenolPyrv_kinase-like_dom"/>
</dbReference>
<dbReference type="PANTHER" id="PTHR42905">
    <property type="entry name" value="PHOSPHOENOLPYRUVATE CARBOXYLASE"/>
    <property type="match status" value="1"/>
</dbReference>